<dbReference type="AlphaFoldDB" id="A0A2N4U695"/>
<proteinExistence type="predicted"/>
<dbReference type="Pfam" id="PF04365">
    <property type="entry name" value="BrnT_toxin"/>
    <property type="match status" value="1"/>
</dbReference>
<dbReference type="EMBL" id="PDNW01000005">
    <property type="protein sequence ID" value="PLC50519.1"/>
    <property type="molecule type" value="Genomic_DNA"/>
</dbReference>
<evidence type="ECO:0000313" key="2">
    <source>
        <dbReference type="Proteomes" id="UP000234190"/>
    </source>
</evidence>
<evidence type="ECO:0000313" key="1">
    <source>
        <dbReference type="EMBL" id="PLC50519.1"/>
    </source>
</evidence>
<name>A0A2N4U695_9BURK</name>
<sequence length="94" mass="10652">MKIAGFDWDAGNWPKCGKHGVSRAEIEDMLLGTPAVMADPHSAESRMRAIGKTRIGRYVFLVFVLKKVDGQILLRPISARYMHKKEVEHFAKQN</sequence>
<dbReference type="InterPro" id="IPR007460">
    <property type="entry name" value="BrnT_toxin"/>
</dbReference>
<dbReference type="Proteomes" id="UP000234190">
    <property type="component" value="Unassembled WGS sequence"/>
</dbReference>
<evidence type="ECO:0008006" key="3">
    <source>
        <dbReference type="Google" id="ProtNLM"/>
    </source>
</evidence>
<keyword evidence="2" id="KW-1185">Reference proteome</keyword>
<gene>
    <name evidence="1" type="ORF">CR159_07835</name>
</gene>
<comment type="caution">
    <text evidence="1">The sequence shown here is derived from an EMBL/GenBank/DDBJ whole genome shotgun (WGS) entry which is preliminary data.</text>
</comment>
<organism evidence="1 2">
    <name type="scientific">Pollutimonas subterranea</name>
    <dbReference type="NCBI Taxonomy" id="2045210"/>
    <lineage>
        <taxon>Bacteria</taxon>
        <taxon>Pseudomonadati</taxon>
        <taxon>Pseudomonadota</taxon>
        <taxon>Betaproteobacteria</taxon>
        <taxon>Burkholderiales</taxon>
        <taxon>Alcaligenaceae</taxon>
        <taxon>Pollutimonas</taxon>
    </lineage>
</organism>
<dbReference type="InterPro" id="IPR038573">
    <property type="entry name" value="BrnT_sf"/>
</dbReference>
<dbReference type="Gene3D" id="3.10.450.530">
    <property type="entry name" value="Ribonuclease toxin, BrnT, of type II toxin-antitoxin system"/>
    <property type="match status" value="1"/>
</dbReference>
<accession>A0A2N4U695</accession>
<protein>
    <recommendedName>
        <fullName evidence="3">BrnT family toxin</fullName>
    </recommendedName>
</protein>
<reference evidence="1 2" key="1">
    <citation type="submission" date="2017-10" db="EMBL/GenBank/DDBJ databases">
        <title>Two draft genome sequences of Pusillimonas sp. strains isolated from a nitrate- and radionuclide-contaminated groundwater in Russia.</title>
        <authorList>
            <person name="Grouzdev D.S."/>
            <person name="Tourova T.P."/>
            <person name="Goeva M.A."/>
            <person name="Babich T.L."/>
            <person name="Sokolova D.S."/>
            <person name="Abdullin R."/>
            <person name="Poltaraus A.B."/>
            <person name="Toshchakov S.V."/>
            <person name="Nazina T.N."/>
        </authorList>
    </citation>
    <scope>NUCLEOTIDE SEQUENCE [LARGE SCALE GENOMIC DNA]</scope>
    <source>
        <strain evidence="1 2">JR1/69-3-13</strain>
    </source>
</reference>
<dbReference type="OrthoDB" id="9798158at2"/>